<dbReference type="EMBL" id="LAZR01043547">
    <property type="protein sequence ID" value="KKL06814.1"/>
    <property type="molecule type" value="Genomic_DNA"/>
</dbReference>
<reference evidence="1" key="1">
    <citation type="journal article" date="2015" name="Nature">
        <title>Complex archaea that bridge the gap between prokaryotes and eukaryotes.</title>
        <authorList>
            <person name="Spang A."/>
            <person name="Saw J.H."/>
            <person name="Jorgensen S.L."/>
            <person name="Zaremba-Niedzwiedzka K."/>
            <person name="Martijn J."/>
            <person name="Lind A.E."/>
            <person name="van Eijk R."/>
            <person name="Schleper C."/>
            <person name="Guy L."/>
            <person name="Ettema T.J."/>
        </authorList>
    </citation>
    <scope>NUCLEOTIDE SEQUENCE</scope>
</reference>
<proteinExistence type="predicted"/>
<protein>
    <submittedName>
        <fullName evidence="1">Uncharacterized protein</fullName>
    </submittedName>
</protein>
<accession>A0A0F9ABA1</accession>
<feature type="non-terminal residue" evidence="1">
    <location>
        <position position="467"/>
    </location>
</feature>
<sequence>VGTSTDERFRFSTANISFMNNNVVPAAGLIAFSGLTKLRAGASGSDGDLLITDAAGTSGAQFAASAANTLTVEKMDGTAGGILTVTGQLNANAGSGSAITTNGGVVLGATHGVRWSGFGYILQPTDGEYHFRNSSGSSNIYLSSDYNALYDIAPITDVAPDDLGVIASNAYTKATGAARNGANLDWAPGLRTMQIVCSDRSLTDTDELDLIVDGATTTLIESTDFDCEGTGSEEICCDNIGAAIVTADVGFTPDCDTTAGTCYITPDEDLVLADIQFVDGGVNDVGWTLTEGTTGTIELYGNVNVYDDAGNGAYWRKDHAKASAVSPGGSGATEAIINTATYVWLLDANTEYLYFCTDIHDDWDGASDVVVELTVALSGDETANDVIQAEVVAEYVGDHGDIDTGIRTQTRTINHDVVSDNNQGDTHEMTFILDHDLGSHEIAAGDHLSLRFRLDVAGGAGNVAAVW</sequence>
<comment type="caution">
    <text evidence="1">The sequence shown here is derived from an EMBL/GenBank/DDBJ whole genome shotgun (WGS) entry which is preliminary data.</text>
</comment>
<dbReference type="AlphaFoldDB" id="A0A0F9ABA1"/>
<evidence type="ECO:0000313" key="1">
    <source>
        <dbReference type="EMBL" id="KKL06814.1"/>
    </source>
</evidence>
<organism evidence="1">
    <name type="scientific">marine sediment metagenome</name>
    <dbReference type="NCBI Taxonomy" id="412755"/>
    <lineage>
        <taxon>unclassified sequences</taxon>
        <taxon>metagenomes</taxon>
        <taxon>ecological metagenomes</taxon>
    </lineage>
</organism>
<name>A0A0F9ABA1_9ZZZZ</name>
<gene>
    <name evidence="1" type="ORF">LCGC14_2592270</name>
</gene>
<feature type="non-terminal residue" evidence="1">
    <location>
        <position position="1"/>
    </location>
</feature>